<dbReference type="PANTHER" id="PTHR43606">
    <property type="entry name" value="PHOSPHATASE, PUTATIVE (AFU_ORTHOLOGUE AFUA_6G08710)-RELATED"/>
    <property type="match status" value="1"/>
</dbReference>
<dbReference type="RefSeq" id="WP_247992809.1">
    <property type="nucleotide sequence ID" value="NZ_CP096019.1"/>
</dbReference>
<dbReference type="PANTHER" id="PTHR43606:SF2">
    <property type="entry name" value="ALKALINE PHOSPHATASE FAMILY PROTEIN (AFU_ORTHOLOGUE AFUA_5G03860)"/>
    <property type="match status" value="1"/>
</dbReference>
<dbReference type="InterPro" id="IPR029052">
    <property type="entry name" value="Metallo-depent_PP-like"/>
</dbReference>
<keyword evidence="5" id="KW-1185">Reference proteome</keyword>
<dbReference type="GeneID" id="71928214"/>
<dbReference type="EMBL" id="CP096019">
    <property type="protein sequence ID" value="UPM42131.1"/>
    <property type="molecule type" value="Genomic_DNA"/>
</dbReference>
<evidence type="ECO:0000313" key="4">
    <source>
        <dbReference type="EMBL" id="UPM42131.1"/>
    </source>
</evidence>
<dbReference type="KEGG" id="haad:MW046_09165"/>
<dbReference type="CDD" id="cd07389">
    <property type="entry name" value="MPP_PhoD"/>
    <property type="match status" value="1"/>
</dbReference>
<dbReference type="InterPro" id="IPR052900">
    <property type="entry name" value="Phospholipid_Metab_Enz"/>
</dbReference>
<dbReference type="SUPFAM" id="SSF56300">
    <property type="entry name" value="Metallo-dependent phosphatases"/>
    <property type="match status" value="1"/>
</dbReference>
<dbReference type="Proteomes" id="UP000831768">
    <property type="component" value="Chromosome"/>
</dbReference>
<feature type="domain" description="PhoD-like phosphatase metallophosphatase" evidence="2">
    <location>
        <begin position="172"/>
        <end position="535"/>
    </location>
</feature>
<evidence type="ECO:0000259" key="2">
    <source>
        <dbReference type="Pfam" id="PF09423"/>
    </source>
</evidence>
<dbReference type="InterPro" id="IPR006311">
    <property type="entry name" value="TAT_signal"/>
</dbReference>
<evidence type="ECO:0000259" key="3">
    <source>
        <dbReference type="Pfam" id="PF16655"/>
    </source>
</evidence>
<gene>
    <name evidence="4" type="ORF">MW046_09165</name>
</gene>
<organism evidence="4 5">
    <name type="scientific">Halocatena salina</name>
    <dbReference type="NCBI Taxonomy" id="2934340"/>
    <lineage>
        <taxon>Archaea</taxon>
        <taxon>Methanobacteriati</taxon>
        <taxon>Methanobacteriota</taxon>
        <taxon>Stenosarchaea group</taxon>
        <taxon>Halobacteria</taxon>
        <taxon>Halobacteriales</taxon>
        <taxon>Natronomonadaceae</taxon>
        <taxon>Halocatena</taxon>
    </lineage>
</organism>
<dbReference type="InterPro" id="IPR018946">
    <property type="entry name" value="PhoD-like_MPP"/>
</dbReference>
<sequence>MSSQDDNDERRIGRRTFLQGTTLMAAVSGVASVFGDNGVALPVDTVQPTDRSVFTADTERTDAVFPQSIASGGPTPEGVLLWTRIAPGEYQGGPVAVEVGRDDSFSDPVHRGIVEPEAITADHDHTVTVDLDGKLSPDSEYTYRFIHDGTASRTGRCRTLPDPNTATDSVRFAVLTCQDYQNGYYGAYSHVAEEDVDFLIHLGDFIYESADGQYSSPVSNTYPDRELELPSGHDLAHTRADYRYLYNTYRSDPHLQRALERHTLIAGWDDHEVADNRYWDYDTDSPRLPAHPKGDDPDAATRITAAAITAWVEQIPARIDYEPADEGTPDLHERFRLQRQFRFGDLVTLVLTDERLFRDPPPAFANGDASGRTMLGDDQRQWFLNTIDDDEAQWTVWGNEVLTMPLEMGTGAVGSYLNRDAWDGYRDEYRTIMRRLAQNGTSNFITLTGDLHTAMAGYQRTGYDLFGDNERVGVELMTPAVTSVNLSEIVPGIDEFDQFDITERAVTTLNPHIEFFDSSIWGYSIVEFTEEACTYTVYSVDKSTKESATKRRHKTLRVPDGTTEIEPVEH</sequence>
<protein>
    <submittedName>
        <fullName evidence="4">Alkaline phosphatase D family protein</fullName>
    </submittedName>
</protein>
<name>A0A8T9ZZA9_9EURY</name>
<evidence type="ECO:0000256" key="1">
    <source>
        <dbReference type="SAM" id="MobiDB-lite"/>
    </source>
</evidence>
<feature type="domain" description="Phospholipase D N-terminal" evidence="3">
    <location>
        <begin position="68"/>
        <end position="159"/>
    </location>
</feature>
<dbReference type="Gene3D" id="3.60.21.70">
    <property type="entry name" value="PhoD-like phosphatase"/>
    <property type="match status" value="1"/>
</dbReference>
<dbReference type="Gene3D" id="2.60.40.380">
    <property type="entry name" value="Purple acid phosphatase-like, N-terminal"/>
    <property type="match status" value="1"/>
</dbReference>
<dbReference type="InterPro" id="IPR038607">
    <property type="entry name" value="PhoD-like_sf"/>
</dbReference>
<accession>A0A8T9ZZA9</accession>
<proteinExistence type="predicted"/>
<dbReference type="InterPro" id="IPR032093">
    <property type="entry name" value="PhoD_N"/>
</dbReference>
<dbReference type="Pfam" id="PF09423">
    <property type="entry name" value="PhoD"/>
    <property type="match status" value="1"/>
</dbReference>
<reference evidence="4" key="1">
    <citation type="submission" date="2022-04" db="EMBL/GenBank/DDBJ databases">
        <title>Halocatena sp. nov., isolated from a salt lake.</title>
        <authorList>
            <person name="Cui H.-L."/>
        </authorList>
    </citation>
    <scope>NUCLEOTIDE SEQUENCE</scope>
    <source>
        <strain evidence="4">AD-1</strain>
    </source>
</reference>
<dbReference type="Pfam" id="PF16655">
    <property type="entry name" value="PhoD_N"/>
    <property type="match status" value="1"/>
</dbReference>
<dbReference type="AlphaFoldDB" id="A0A8T9ZZA9"/>
<evidence type="ECO:0000313" key="5">
    <source>
        <dbReference type="Proteomes" id="UP000831768"/>
    </source>
</evidence>
<dbReference type="PROSITE" id="PS51318">
    <property type="entry name" value="TAT"/>
    <property type="match status" value="1"/>
</dbReference>
<feature type="region of interest" description="Disordered" evidence="1">
    <location>
        <begin position="549"/>
        <end position="570"/>
    </location>
</feature>